<dbReference type="EMBL" id="FXAR01000005">
    <property type="protein sequence ID" value="SMG28136.1"/>
    <property type="molecule type" value="Genomic_DNA"/>
</dbReference>
<dbReference type="AlphaFoldDB" id="A0A1X7JJI6"/>
<proteinExistence type="predicted"/>
<dbReference type="Proteomes" id="UP000193309">
    <property type="component" value="Unassembled WGS sequence"/>
</dbReference>
<keyword evidence="1" id="KW-1133">Transmembrane helix</keyword>
<feature type="transmembrane region" description="Helical" evidence="1">
    <location>
        <begin position="6"/>
        <end position="22"/>
    </location>
</feature>
<dbReference type="OrthoDB" id="5317164at2"/>
<gene>
    <name evidence="2" type="ORF">SAMN06295981_1672</name>
</gene>
<feature type="transmembrane region" description="Helical" evidence="1">
    <location>
        <begin position="34"/>
        <end position="53"/>
    </location>
</feature>
<dbReference type="STRING" id="1610489.SAMN06295981_1672"/>
<reference evidence="3" key="1">
    <citation type="submission" date="2017-04" db="EMBL/GenBank/DDBJ databases">
        <authorList>
            <person name="Varghese N."/>
            <person name="Submissions S."/>
        </authorList>
    </citation>
    <scope>NUCLEOTIDE SEQUENCE [LARGE SCALE GENOMIC DNA]</scope>
    <source>
        <strain evidence="3">VDS</strain>
    </source>
</reference>
<sequence length="91" mass="9787">MSVYIAWGLVVFLILSVLQSIRRALRGGQSRRTLLIDAALGILPLAVLVGGLTTMSWNTALPVPVWWIIAGLLGVLAGVVTFRVLHVRVAV</sequence>
<name>A0A1X7JJI6_9CORY</name>
<evidence type="ECO:0000256" key="1">
    <source>
        <dbReference type="SAM" id="Phobius"/>
    </source>
</evidence>
<keyword evidence="3" id="KW-1185">Reference proteome</keyword>
<dbReference type="RefSeq" id="WP_085549782.1">
    <property type="nucleotide sequence ID" value="NZ_FXAR01000005.1"/>
</dbReference>
<protein>
    <submittedName>
        <fullName evidence="2">Uncharacterized protein</fullName>
    </submittedName>
</protein>
<evidence type="ECO:0000313" key="3">
    <source>
        <dbReference type="Proteomes" id="UP000193309"/>
    </source>
</evidence>
<organism evidence="2 3">
    <name type="scientific">Corynebacterium pollutisoli</name>
    <dbReference type="NCBI Taxonomy" id="1610489"/>
    <lineage>
        <taxon>Bacteria</taxon>
        <taxon>Bacillati</taxon>
        <taxon>Actinomycetota</taxon>
        <taxon>Actinomycetes</taxon>
        <taxon>Mycobacteriales</taxon>
        <taxon>Corynebacteriaceae</taxon>
        <taxon>Corynebacterium</taxon>
    </lineage>
</organism>
<keyword evidence="1" id="KW-0812">Transmembrane</keyword>
<evidence type="ECO:0000313" key="2">
    <source>
        <dbReference type="EMBL" id="SMG28136.1"/>
    </source>
</evidence>
<accession>A0A1X7JJI6</accession>
<keyword evidence="1" id="KW-0472">Membrane</keyword>
<feature type="transmembrane region" description="Helical" evidence="1">
    <location>
        <begin position="65"/>
        <end position="85"/>
    </location>
</feature>